<feature type="transmembrane region" description="Helical" evidence="7">
    <location>
        <begin position="155"/>
        <end position="174"/>
    </location>
</feature>
<sequence length="482" mass="52305">MGCAGAASRQSPTALPSHKGILDDVLRHFDIQNAKGGLLQTAFVLSYMVFAPLFGYLGDRYSRRAIMAFGVFLWSLTTLIGSFMDSYNWFLIFRTLVGIGEASYSTIAPTIISDICVGDMRSRMLAMFYFAIPVGSGLGYIVGSETAKATGHWQWGLRVTPFVGFIAVVLIMCVMDDPERGESECSSHLKPTSWKEDIIQLCRNRTFMLSTAGFTCVAFVTGALAWWGPTFIYEGLRLQPGKADVQLSDVSYKFGIITMVSGIIGVPLGSFLAQVLRPRYQSVDPVICAFGLISSMPLLFCAMLFADKYGILCYFLVFFGELVLNLNWSIVADIVLVMFGLLAMLAGILGVPLGSFLSSSLRPKVLSVDGWICGIGLLISAPCLLGAAYFARYNAYFCCILIFVGELSLNLNWSIVADMLLAGAKPNSYSSNKSGVVVGEIGFPQSFQRSTMGVILGWTGLTPEPTTHSLQQLAWCGGLSAS</sequence>
<evidence type="ECO:0000256" key="2">
    <source>
        <dbReference type="ARBA" id="ARBA00022448"/>
    </source>
</evidence>
<dbReference type="InterPro" id="IPR020846">
    <property type="entry name" value="MFS_dom"/>
</dbReference>
<protein>
    <recommendedName>
        <fullName evidence="8">Major facilitator superfamily (MFS) profile domain-containing protein</fullName>
    </recommendedName>
</protein>
<feature type="transmembrane region" description="Helical" evidence="7">
    <location>
        <begin position="326"/>
        <end position="353"/>
    </location>
</feature>
<dbReference type="InterPro" id="IPR044770">
    <property type="entry name" value="MFS_spinster-like"/>
</dbReference>
<evidence type="ECO:0000256" key="1">
    <source>
        <dbReference type="ARBA" id="ARBA00004141"/>
    </source>
</evidence>
<dbReference type="PANTHER" id="PTHR23505">
    <property type="entry name" value="SPINSTER"/>
    <property type="match status" value="1"/>
</dbReference>
<keyword evidence="4 7" id="KW-1133">Transmembrane helix</keyword>
<name>A0ABQ9H6H0_9NEOP</name>
<feature type="transmembrane region" description="Helical" evidence="7">
    <location>
        <begin position="285"/>
        <end position="306"/>
    </location>
</feature>
<evidence type="ECO:0000313" key="9">
    <source>
        <dbReference type="EMBL" id="KAJ8879868.1"/>
    </source>
</evidence>
<gene>
    <name evidence="9" type="ORF">PR048_020485</name>
</gene>
<feature type="transmembrane region" description="Helical" evidence="7">
    <location>
        <begin position="90"/>
        <end position="112"/>
    </location>
</feature>
<evidence type="ECO:0000259" key="8">
    <source>
        <dbReference type="PROSITE" id="PS50850"/>
    </source>
</evidence>
<evidence type="ECO:0000256" key="4">
    <source>
        <dbReference type="ARBA" id="ARBA00022989"/>
    </source>
</evidence>
<reference evidence="9 10" key="1">
    <citation type="submission" date="2023-02" db="EMBL/GenBank/DDBJ databases">
        <title>LHISI_Scaffold_Assembly.</title>
        <authorList>
            <person name="Stuart O.P."/>
            <person name="Cleave R."/>
            <person name="Magrath M.J.L."/>
            <person name="Mikheyev A.S."/>
        </authorList>
    </citation>
    <scope>NUCLEOTIDE SEQUENCE [LARGE SCALE GENOMIC DNA]</scope>
    <source>
        <strain evidence="9">Daus_M_001</strain>
        <tissue evidence="9">Leg muscle</tissue>
    </source>
</reference>
<organism evidence="9 10">
    <name type="scientific">Dryococelus australis</name>
    <dbReference type="NCBI Taxonomy" id="614101"/>
    <lineage>
        <taxon>Eukaryota</taxon>
        <taxon>Metazoa</taxon>
        <taxon>Ecdysozoa</taxon>
        <taxon>Arthropoda</taxon>
        <taxon>Hexapoda</taxon>
        <taxon>Insecta</taxon>
        <taxon>Pterygota</taxon>
        <taxon>Neoptera</taxon>
        <taxon>Polyneoptera</taxon>
        <taxon>Phasmatodea</taxon>
        <taxon>Verophasmatodea</taxon>
        <taxon>Anareolatae</taxon>
        <taxon>Phasmatidae</taxon>
        <taxon>Eurycanthinae</taxon>
        <taxon>Dryococelus</taxon>
    </lineage>
</organism>
<evidence type="ECO:0000313" key="10">
    <source>
        <dbReference type="Proteomes" id="UP001159363"/>
    </source>
</evidence>
<evidence type="ECO:0000256" key="3">
    <source>
        <dbReference type="ARBA" id="ARBA00022692"/>
    </source>
</evidence>
<feature type="transmembrane region" description="Helical" evidence="7">
    <location>
        <begin position="365"/>
        <end position="387"/>
    </location>
</feature>
<dbReference type="SUPFAM" id="SSF103473">
    <property type="entry name" value="MFS general substrate transporter"/>
    <property type="match status" value="1"/>
</dbReference>
<feature type="transmembrane region" description="Helical" evidence="7">
    <location>
        <begin position="124"/>
        <end position="143"/>
    </location>
</feature>
<dbReference type="PROSITE" id="PS50850">
    <property type="entry name" value="MFS"/>
    <property type="match status" value="1"/>
</dbReference>
<keyword evidence="5 7" id="KW-0472">Membrane</keyword>
<comment type="similarity">
    <text evidence="6">Belongs to the major facilitator superfamily. Spinster (TC 2.A.1.49) family.</text>
</comment>
<comment type="subcellular location">
    <subcellularLocation>
        <location evidence="1">Membrane</location>
        <topology evidence="1">Multi-pass membrane protein</topology>
    </subcellularLocation>
</comment>
<dbReference type="CDD" id="cd17328">
    <property type="entry name" value="MFS_spinster_like"/>
    <property type="match status" value="1"/>
</dbReference>
<evidence type="ECO:0000256" key="5">
    <source>
        <dbReference type="ARBA" id="ARBA00023136"/>
    </source>
</evidence>
<dbReference type="Gene3D" id="1.20.1250.20">
    <property type="entry name" value="MFS general substrate transporter like domains"/>
    <property type="match status" value="1"/>
</dbReference>
<feature type="domain" description="Major facilitator superfamily (MFS) profile" evidence="8">
    <location>
        <begin position="1"/>
        <end position="398"/>
    </location>
</feature>
<dbReference type="Pfam" id="PF07690">
    <property type="entry name" value="MFS_1"/>
    <property type="match status" value="1"/>
</dbReference>
<feature type="transmembrane region" description="Helical" evidence="7">
    <location>
        <begin position="207"/>
        <end position="228"/>
    </location>
</feature>
<proteinExistence type="inferred from homology"/>
<feature type="transmembrane region" description="Helical" evidence="7">
    <location>
        <begin position="65"/>
        <end position="84"/>
    </location>
</feature>
<feature type="transmembrane region" description="Helical" evidence="7">
    <location>
        <begin position="37"/>
        <end position="58"/>
    </location>
</feature>
<dbReference type="EMBL" id="JARBHB010000007">
    <property type="protein sequence ID" value="KAJ8879868.1"/>
    <property type="molecule type" value="Genomic_DNA"/>
</dbReference>
<keyword evidence="10" id="KW-1185">Reference proteome</keyword>
<evidence type="ECO:0000256" key="6">
    <source>
        <dbReference type="ARBA" id="ARBA00024338"/>
    </source>
</evidence>
<keyword evidence="2" id="KW-0813">Transport</keyword>
<dbReference type="InterPro" id="IPR011701">
    <property type="entry name" value="MFS"/>
</dbReference>
<keyword evidence="3 7" id="KW-0812">Transmembrane</keyword>
<dbReference type="Proteomes" id="UP001159363">
    <property type="component" value="Chromosome 6"/>
</dbReference>
<feature type="transmembrane region" description="Helical" evidence="7">
    <location>
        <begin position="393"/>
        <end position="411"/>
    </location>
</feature>
<accession>A0ABQ9H6H0</accession>
<dbReference type="InterPro" id="IPR036259">
    <property type="entry name" value="MFS_trans_sf"/>
</dbReference>
<evidence type="ECO:0000256" key="7">
    <source>
        <dbReference type="SAM" id="Phobius"/>
    </source>
</evidence>
<feature type="transmembrane region" description="Helical" evidence="7">
    <location>
        <begin position="254"/>
        <end position="273"/>
    </location>
</feature>
<comment type="caution">
    <text evidence="9">The sequence shown here is derived from an EMBL/GenBank/DDBJ whole genome shotgun (WGS) entry which is preliminary data.</text>
</comment>
<dbReference type="PANTHER" id="PTHR23505:SF79">
    <property type="entry name" value="PROTEIN SPINSTER"/>
    <property type="match status" value="1"/>
</dbReference>